<dbReference type="OrthoDB" id="9059at2157"/>
<comment type="cofactor">
    <cofactor evidence="1">
        <name>FMN</name>
        <dbReference type="ChEBI" id="CHEBI:58210"/>
    </cofactor>
</comment>
<keyword evidence="8" id="KW-1185">Reference proteome</keyword>
<comment type="cofactor">
    <cofactor evidence="2">
        <name>[4Fe-4S] cluster</name>
        <dbReference type="ChEBI" id="CHEBI:49883"/>
    </cofactor>
</comment>
<sequence length="260" mass="28564">MPTVFAYVGSPHGNRSNTYALTKMMLDRLAEKDNAIRYEIFTPAETTIRYCKGCWTCMSKGLCPQDQHDDMAMLKERMEDASFIVLGSPVYTINVSAQMKTFFDRLPAWLHTMRLAGKAGVTVATTAGNGLPEVQNYLGMMMTSLGVKTVGTLGAHGSLPGHLYDPDGARRDAHALADEVYPYVTGERVVTTDEYLEEVFKIMKQKIAIGGGSVLAGDLEYWTRAGYLDCTCFGDVLAKKLGSSGEMNVSAQVREEGRRT</sequence>
<dbReference type="GO" id="GO:0016491">
    <property type="term" value="F:oxidoreductase activity"/>
    <property type="evidence" value="ECO:0007669"/>
    <property type="project" value="InterPro"/>
</dbReference>
<dbReference type="PANTHER" id="PTHR43278">
    <property type="entry name" value="NAD(P)H-DEPENDENT FMN-CONTAINING OXIDOREDUCTASE YWQN-RELATED"/>
    <property type="match status" value="1"/>
</dbReference>
<evidence type="ECO:0000256" key="4">
    <source>
        <dbReference type="ARBA" id="ARBA00022643"/>
    </source>
</evidence>
<dbReference type="RefSeq" id="WP_161937587.1">
    <property type="nucleotide sequence ID" value="NZ_BCNX01000010.1"/>
</dbReference>
<evidence type="ECO:0000259" key="6">
    <source>
        <dbReference type="Pfam" id="PF03358"/>
    </source>
</evidence>
<keyword evidence="4" id="KW-0288">FMN</keyword>
<dbReference type="InterPro" id="IPR029039">
    <property type="entry name" value="Flavoprotein-like_sf"/>
</dbReference>
<dbReference type="PANTHER" id="PTHR43278:SF2">
    <property type="entry name" value="IRON-SULFUR FLAVOPROTEIN"/>
    <property type="match status" value="1"/>
</dbReference>
<dbReference type="SUPFAM" id="SSF52218">
    <property type="entry name" value="Flavoproteins"/>
    <property type="match status" value="1"/>
</dbReference>
<dbReference type="EMBL" id="FNFT01000007">
    <property type="protein sequence ID" value="SDK32351.1"/>
    <property type="molecule type" value="Genomic_DNA"/>
</dbReference>
<keyword evidence="3" id="KW-0285">Flavoprotein</keyword>
<evidence type="ECO:0000256" key="1">
    <source>
        <dbReference type="ARBA" id="ARBA00001917"/>
    </source>
</evidence>
<accession>A0A1G9AYF5</accession>
<evidence type="ECO:0000256" key="3">
    <source>
        <dbReference type="ARBA" id="ARBA00022630"/>
    </source>
</evidence>
<dbReference type="AlphaFoldDB" id="A0A1G9AYF5"/>
<dbReference type="Gene3D" id="3.40.50.360">
    <property type="match status" value="1"/>
</dbReference>
<evidence type="ECO:0000256" key="2">
    <source>
        <dbReference type="ARBA" id="ARBA00001966"/>
    </source>
</evidence>
<evidence type="ECO:0000313" key="8">
    <source>
        <dbReference type="Proteomes" id="UP000326500"/>
    </source>
</evidence>
<protein>
    <submittedName>
        <fullName evidence="7">NADPH-dependent FMN reductase</fullName>
    </submittedName>
</protein>
<reference evidence="7 8" key="1">
    <citation type="submission" date="2016-10" db="EMBL/GenBank/DDBJ databases">
        <authorList>
            <person name="Varghese N."/>
            <person name="Submissions S."/>
        </authorList>
    </citation>
    <scope>NUCLEOTIDE SEQUENCE [LARGE SCALE GENOMIC DNA]</scope>
    <source>
        <strain evidence="7 8">DSM 2373</strain>
    </source>
</reference>
<gene>
    <name evidence="7" type="ORF">SAMN04488571_10797</name>
</gene>
<name>A0A1G9AYF5_9EURY</name>
<dbReference type="STRING" id="2200.GCA_001571405_01991"/>
<comment type="similarity">
    <text evidence="5">Belongs to the SsuE family. Isf subfamily.</text>
</comment>
<organism evidence="7 8">
    <name type="scientific">Methanoculleus thermophilus</name>
    <dbReference type="NCBI Taxonomy" id="2200"/>
    <lineage>
        <taxon>Archaea</taxon>
        <taxon>Methanobacteriati</taxon>
        <taxon>Methanobacteriota</taxon>
        <taxon>Stenosarchaea group</taxon>
        <taxon>Methanomicrobia</taxon>
        <taxon>Methanomicrobiales</taxon>
        <taxon>Methanomicrobiaceae</taxon>
        <taxon>Methanoculleus</taxon>
    </lineage>
</organism>
<feature type="domain" description="NADPH-dependent FMN reductase-like" evidence="6">
    <location>
        <begin position="3"/>
        <end position="152"/>
    </location>
</feature>
<evidence type="ECO:0000313" key="7">
    <source>
        <dbReference type="EMBL" id="SDK32351.1"/>
    </source>
</evidence>
<proteinExistence type="inferred from homology"/>
<dbReference type="InterPro" id="IPR051796">
    <property type="entry name" value="ISF_SsuE-like"/>
</dbReference>
<evidence type="ECO:0000256" key="5">
    <source>
        <dbReference type="ARBA" id="ARBA00038292"/>
    </source>
</evidence>
<dbReference type="Proteomes" id="UP000326500">
    <property type="component" value="Unassembled WGS sequence"/>
</dbReference>
<dbReference type="Pfam" id="PF03358">
    <property type="entry name" value="FMN_red"/>
    <property type="match status" value="1"/>
</dbReference>
<dbReference type="InterPro" id="IPR005025">
    <property type="entry name" value="FMN_Rdtase-like_dom"/>
</dbReference>